<evidence type="ECO:0000313" key="2">
    <source>
        <dbReference type="RefSeq" id="XP_016755342.1"/>
    </source>
</evidence>
<proteinExistence type="predicted"/>
<gene>
    <name evidence="2" type="primary">LOC107963295</name>
</gene>
<accession>A0A1U8PW10</accession>
<dbReference type="GeneID" id="107963295"/>
<evidence type="ECO:0000313" key="1">
    <source>
        <dbReference type="Proteomes" id="UP000818029"/>
    </source>
</evidence>
<reference evidence="2" key="2">
    <citation type="submission" date="2025-08" db="UniProtKB">
        <authorList>
            <consortium name="RefSeq"/>
        </authorList>
    </citation>
    <scope>IDENTIFICATION</scope>
</reference>
<organism evidence="1 2">
    <name type="scientific">Gossypium hirsutum</name>
    <name type="common">Upland cotton</name>
    <name type="synonym">Gossypium mexicanum</name>
    <dbReference type="NCBI Taxonomy" id="3635"/>
    <lineage>
        <taxon>Eukaryota</taxon>
        <taxon>Viridiplantae</taxon>
        <taxon>Streptophyta</taxon>
        <taxon>Embryophyta</taxon>
        <taxon>Tracheophyta</taxon>
        <taxon>Spermatophyta</taxon>
        <taxon>Magnoliopsida</taxon>
        <taxon>eudicotyledons</taxon>
        <taxon>Gunneridae</taxon>
        <taxon>Pentapetalae</taxon>
        <taxon>rosids</taxon>
        <taxon>malvids</taxon>
        <taxon>Malvales</taxon>
        <taxon>Malvaceae</taxon>
        <taxon>Malvoideae</taxon>
        <taxon>Gossypium</taxon>
    </lineage>
</organism>
<dbReference type="PANTHER" id="PTHR15503:SF45">
    <property type="entry name" value="RNA-DIRECTED DNA POLYMERASE HOMOLOG"/>
    <property type="match status" value="1"/>
</dbReference>
<dbReference type="KEGG" id="ghi:107963295"/>
<protein>
    <submittedName>
        <fullName evidence="2">Uncharacterized protein</fullName>
    </submittedName>
</protein>
<dbReference type="Proteomes" id="UP000818029">
    <property type="component" value="Chromosome A06"/>
</dbReference>
<name>A0A1U8PW10_GOSHI</name>
<dbReference type="Pfam" id="PF08284">
    <property type="entry name" value="RVP_2"/>
    <property type="match status" value="1"/>
</dbReference>
<dbReference type="InterPro" id="IPR032567">
    <property type="entry name" value="RTL1-rel"/>
</dbReference>
<dbReference type="PANTHER" id="PTHR15503">
    <property type="entry name" value="LDOC1 RELATED"/>
    <property type="match status" value="1"/>
</dbReference>
<dbReference type="RefSeq" id="XP_016755342.1">
    <property type="nucleotide sequence ID" value="XM_016899853.1"/>
</dbReference>
<sequence>MGHGKRAPGRGAGQAEARQPVLIYAACHREDGDAPDIITSMFFILDVPYIALIDIGSTHSYIASNISGNLGISVESTTSEVTVLSSLGQSTRVSKLYRDVPLEHPVSLDCVTKRVILRTEEDKEVFMIEEHQNYLSNVISALVVEKMVRKRYETFLAYVSVLDCRDSTIKDIRMVKDFSIVLPEELPGLPPNRELEFGIELLLGTASVFITPYRMAPKELVEIKAQIQ</sequence>
<keyword evidence="1" id="KW-1185">Reference proteome</keyword>
<dbReference type="AlphaFoldDB" id="A0A1U8PW10"/>
<reference evidence="1" key="1">
    <citation type="journal article" date="2020" name="Nat. Genet.">
        <title>Genomic diversifications of five Gossypium allopolyploid species and their impact on cotton improvement.</title>
        <authorList>
            <person name="Chen Z.J."/>
            <person name="Sreedasyam A."/>
            <person name="Ando A."/>
            <person name="Song Q."/>
            <person name="De Santiago L.M."/>
            <person name="Hulse-Kemp A.M."/>
            <person name="Ding M."/>
            <person name="Ye W."/>
            <person name="Kirkbride R.C."/>
            <person name="Jenkins J."/>
            <person name="Plott C."/>
            <person name="Lovell J."/>
            <person name="Lin Y.M."/>
            <person name="Vaughn R."/>
            <person name="Liu B."/>
            <person name="Simpson S."/>
            <person name="Scheffler B.E."/>
            <person name="Wen L."/>
            <person name="Saski C.A."/>
            <person name="Grover C.E."/>
            <person name="Hu G."/>
            <person name="Conover J.L."/>
            <person name="Carlson J.W."/>
            <person name="Shu S."/>
            <person name="Boston L.B."/>
            <person name="Williams M."/>
            <person name="Peterson D.G."/>
            <person name="McGee K."/>
            <person name="Jones D.C."/>
            <person name="Wendel J.F."/>
            <person name="Stelly D.M."/>
            <person name="Grimwood J."/>
            <person name="Schmutz J."/>
        </authorList>
    </citation>
    <scope>NUCLEOTIDE SEQUENCE [LARGE SCALE GENOMIC DNA]</scope>
    <source>
        <strain evidence="1">cv. TM-1</strain>
    </source>
</reference>
<dbReference type="PaxDb" id="3635-A0A1U8PW10"/>